<dbReference type="EMBL" id="JACSPN010000021">
    <property type="protein sequence ID" value="MBE7701519.1"/>
    <property type="molecule type" value="Genomic_DNA"/>
</dbReference>
<dbReference type="InterPro" id="IPR019270">
    <property type="entry name" value="DUF2283"/>
</dbReference>
<accession>A0A9D5UBX6</accession>
<dbReference type="Pfam" id="PF10049">
    <property type="entry name" value="DUF2283"/>
    <property type="match status" value="1"/>
</dbReference>
<gene>
    <name evidence="1" type="ORF">H9623_14595</name>
</gene>
<evidence type="ECO:0000313" key="2">
    <source>
        <dbReference type="Proteomes" id="UP000822993"/>
    </source>
</evidence>
<organism evidence="1 2">
    <name type="scientific">Oerskovia douganii</name>
    <dbReference type="NCBI Taxonomy" id="2762210"/>
    <lineage>
        <taxon>Bacteria</taxon>
        <taxon>Bacillati</taxon>
        <taxon>Actinomycetota</taxon>
        <taxon>Actinomycetes</taxon>
        <taxon>Micrococcales</taxon>
        <taxon>Cellulomonadaceae</taxon>
        <taxon>Oerskovia</taxon>
    </lineage>
</organism>
<comment type="caution">
    <text evidence="1">The sequence shown here is derived from an EMBL/GenBank/DDBJ whole genome shotgun (WGS) entry which is preliminary data.</text>
</comment>
<dbReference type="RefSeq" id="WP_193720765.1">
    <property type="nucleotide sequence ID" value="NZ_JACSPN010000021.1"/>
</dbReference>
<evidence type="ECO:0000313" key="1">
    <source>
        <dbReference type="EMBL" id="MBE7701519.1"/>
    </source>
</evidence>
<dbReference type="AlphaFoldDB" id="A0A9D5UBX6"/>
<keyword evidence="2" id="KW-1185">Reference proteome</keyword>
<sequence>MIQIDDEVDAAYIELQHIGEGQASQQIVVDDPRLAGDVVLDLDQNGRLLGIEFIGYRSLLSGGEETEQ</sequence>
<reference evidence="1 2" key="1">
    <citation type="submission" date="2020-08" db="EMBL/GenBank/DDBJ databases">
        <title>A Genomic Blueprint of the Chicken Gut Microbiome.</title>
        <authorList>
            <person name="Gilroy R."/>
            <person name="Ravi A."/>
            <person name="Getino M."/>
            <person name="Pursley I."/>
            <person name="Horton D.L."/>
            <person name="Alikhan N.-F."/>
            <person name="Baker D."/>
            <person name="Gharbi K."/>
            <person name="Hall N."/>
            <person name="Watson M."/>
            <person name="Adriaenssens E.M."/>
            <person name="Foster-Nyarko E."/>
            <person name="Jarju S."/>
            <person name="Secka A."/>
            <person name="Antonio M."/>
            <person name="Oren A."/>
            <person name="Chaudhuri R."/>
            <person name="La Ragione R.M."/>
            <person name="Hildebrand F."/>
            <person name="Pallen M.J."/>
        </authorList>
    </citation>
    <scope>NUCLEOTIDE SEQUENCE [LARGE SCALE GENOMIC DNA]</scope>
    <source>
        <strain evidence="1 2">Sa1BUA8</strain>
    </source>
</reference>
<name>A0A9D5UBX6_9CELL</name>
<dbReference type="Proteomes" id="UP000822993">
    <property type="component" value="Unassembled WGS sequence"/>
</dbReference>
<proteinExistence type="predicted"/>
<protein>
    <submittedName>
        <fullName evidence="1">DUF2283 domain-containing protein</fullName>
    </submittedName>
</protein>